<dbReference type="EMBL" id="CAUYUJ010015869">
    <property type="protein sequence ID" value="CAK0859128.1"/>
    <property type="molecule type" value="Genomic_DNA"/>
</dbReference>
<keyword evidence="4" id="KW-1185">Reference proteome</keyword>
<feature type="domain" description="PA" evidence="1">
    <location>
        <begin position="214"/>
        <end position="250"/>
    </location>
</feature>
<feature type="domain" description="Elapor1-like galactose binding" evidence="2">
    <location>
        <begin position="341"/>
        <end position="434"/>
    </location>
</feature>
<evidence type="ECO:0008006" key="5">
    <source>
        <dbReference type="Google" id="ProtNLM"/>
    </source>
</evidence>
<name>A0ABN9UHK4_9DINO</name>
<evidence type="ECO:0000313" key="4">
    <source>
        <dbReference type="Proteomes" id="UP001189429"/>
    </source>
</evidence>
<dbReference type="Gene3D" id="3.50.30.30">
    <property type="match status" value="1"/>
</dbReference>
<evidence type="ECO:0000259" key="1">
    <source>
        <dbReference type="Pfam" id="PF02225"/>
    </source>
</evidence>
<dbReference type="InterPro" id="IPR039181">
    <property type="entry name" value="Elapor1/2"/>
</dbReference>
<dbReference type="PANTHER" id="PTHR22727:SF15">
    <property type="entry name" value="MRH DOMAIN-CONTAINING PROTEIN"/>
    <property type="match status" value="1"/>
</dbReference>
<accession>A0ABN9UHK4</accession>
<dbReference type="Pfam" id="PF23032">
    <property type="entry name" value="GBD_ELAPOR1-like_3rd"/>
    <property type="match status" value="1"/>
</dbReference>
<feature type="non-terminal residue" evidence="3">
    <location>
        <position position="754"/>
    </location>
</feature>
<evidence type="ECO:0000313" key="3">
    <source>
        <dbReference type="EMBL" id="CAK0859128.1"/>
    </source>
</evidence>
<dbReference type="PANTHER" id="PTHR22727">
    <property type="entry name" value="PROTEIN CBG13728"/>
    <property type="match status" value="1"/>
</dbReference>
<comment type="caution">
    <text evidence="3">The sequence shown here is derived from an EMBL/GenBank/DDBJ whole genome shotgun (WGS) entry which is preliminary data.</text>
</comment>
<gene>
    <name evidence="3" type="ORF">PCOR1329_LOCUS48576</name>
</gene>
<reference evidence="3" key="1">
    <citation type="submission" date="2023-10" db="EMBL/GenBank/DDBJ databases">
        <authorList>
            <person name="Chen Y."/>
            <person name="Shah S."/>
            <person name="Dougan E. K."/>
            <person name="Thang M."/>
            <person name="Chan C."/>
        </authorList>
    </citation>
    <scope>NUCLEOTIDE SEQUENCE [LARGE SCALE GENOMIC DNA]</scope>
</reference>
<evidence type="ECO:0000259" key="2">
    <source>
        <dbReference type="Pfam" id="PF23032"/>
    </source>
</evidence>
<dbReference type="InterPro" id="IPR003137">
    <property type="entry name" value="PA_domain"/>
</dbReference>
<dbReference type="Pfam" id="PF02225">
    <property type="entry name" value="PA"/>
    <property type="match status" value="1"/>
</dbReference>
<proteinExistence type="predicted"/>
<organism evidence="3 4">
    <name type="scientific">Prorocentrum cordatum</name>
    <dbReference type="NCBI Taxonomy" id="2364126"/>
    <lineage>
        <taxon>Eukaryota</taxon>
        <taxon>Sar</taxon>
        <taxon>Alveolata</taxon>
        <taxon>Dinophyceae</taxon>
        <taxon>Prorocentrales</taxon>
        <taxon>Prorocentraceae</taxon>
        <taxon>Prorocentrum</taxon>
    </lineage>
</organism>
<protein>
    <recommendedName>
        <fullName evidence="5">Subtilisin</fullName>
    </recommendedName>
</protein>
<dbReference type="InterPro" id="IPR056609">
    <property type="entry name" value="Elapor1-like_3rd"/>
</dbReference>
<sequence length="754" mass="82873">MGTCSAAGKRNVYAYEVRDAWSGKMPACNSTHINSRRMPPPLLNQSCNQHCPAGTRLGVSLVNESNGSDHSRRAEAVQGPVPMQFQPGAAMRQSCETCPPGRFSLGGGYLVSGVAGDWRRPWPAELQSVCTYFGRDGALRQGSVRRPPCTVRVMSPEHVAGAYEAQPAAWIAGSALAKRGDGGRMVGELERAPDGGLACRPSGSAATRRRRTDKETPLIYLARRGGCSDEVKAHNAKAAGAAAIIVGEALHFWHPTSSDGVDHDHPSMIPLYYVAVEEEETLAAVLDQKQTVTVNMSADSCVPKVVDASLRVETSEELGCEPWVADAAGRFVHSGDNRRFNHMISTLSLSVHMVKDGYVSFRYAVDAEQEFDGFSFEVDWNTVLEKISQQKTYADYRVNLTKGDHTLRWQYTKDYGNYVGEDRAWVQVIEVVGTQHSDLVCRECHSANTHSMSGASRCNACGRDQYLEHRSINLEQCLDCPAGKWSSPGSVSSTSCRDRMPCSASDVDVTYTPCEQEQRHRQRVWREPVTCLTDAPNASSLLEVSGEPVPCEPCQPNEYRPYRSECKPVEWISCSPGHYMSLELSVSHWQSWFRNFSHAIWTRQGTLVTSGEAAGSGQGWRLHDEGRFALAGDASIATAVAGEEHDDHDDDGEHGADFLPPAPISPFQMVGGGVQSYGDAMLHLDVEIVMPGQVTFHCEVFPQEAWSQEAQFLVDATLPERLTASWLSPGHLVATVPLLEGVHRLTWLWQYREA</sequence>
<dbReference type="Proteomes" id="UP001189429">
    <property type="component" value="Unassembled WGS sequence"/>
</dbReference>